<gene>
    <name evidence="2" type="ORF">IF202_14350</name>
</gene>
<organism evidence="2 3">
    <name type="scientific">Marinomonas colpomeniae</name>
    <dbReference type="NCBI Taxonomy" id="2774408"/>
    <lineage>
        <taxon>Bacteria</taxon>
        <taxon>Pseudomonadati</taxon>
        <taxon>Pseudomonadota</taxon>
        <taxon>Gammaproteobacteria</taxon>
        <taxon>Oceanospirillales</taxon>
        <taxon>Oceanospirillaceae</taxon>
        <taxon>Marinomonas</taxon>
    </lineage>
</organism>
<name>A0ABR8P1R6_9GAMM</name>
<proteinExistence type="predicted"/>
<feature type="transmembrane region" description="Helical" evidence="1">
    <location>
        <begin position="64"/>
        <end position="81"/>
    </location>
</feature>
<keyword evidence="1" id="KW-0472">Membrane</keyword>
<keyword evidence="1" id="KW-1133">Transmembrane helix</keyword>
<dbReference type="EMBL" id="JACYFC010000005">
    <property type="protein sequence ID" value="MBD5772216.1"/>
    <property type="molecule type" value="Genomic_DNA"/>
</dbReference>
<keyword evidence="1" id="KW-0812">Transmembrane</keyword>
<feature type="transmembrane region" description="Helical" evidence="1">
    <location>
        <begin position="41"/>
        <end position="58"/>
    </location>
</feature>
<keyword evidence="3" id="KW-1185">Reference proteome</keyword>
<comment type="caution">
    <text evidence="2">The sequence shown here is derived from an EMBL/GenBank/DDBJ whole genome shotgun (WGS) entry which is preliminary data.</text>
</comment>
<protein>
    <recommendedName>
        <fullName evidence="4">SMODS and SLOG-associating 2TM effector domain-containing protein</fullName>
    </recommendedName>
</protein>
<reference evidence="2 3" key="1">
    <citation type="submission" date="2020-09" db="EMBL/GenBank/DDBJ databases">
        <title>Marinomonas sp. nov., isolated from the cysticercosis algae of Qingdao, China.</title>
        <authorList>
            <person name="Sun X."/>
        </authorList>
    </citation>
    <scope>NUCLEOTIDE SEQUENCE [LARGE SCALE GENOMIC DNA]</scope>
    <source>
        <strain evidence="2 3">SM2066</strain>
    </source>
</reference>
<accession>A0ABR8P1R6</accession>
<evidence type="ECO:0000313" key="3">
    <source>
        <dbReference type="Proteomes" id="UP000604161"/>
    </source>
</evidence>
<evidence type="ECO:0008006" key="4">
    <source>
        <dbReference type="Google" id="ProtNLM"/>
    </source>
</evidence>
<sequence length="174" mass="20005">MAPFARDATLAQKATPQTAAALGVRRQGASMYPKDKYEWKVFLAGLACILFGFALSFIKSDWQWLERSGSLIVIVALCFFWRDRVDRDEEFIQKMADYERKCKETLEPITSETDFSKVKLVLYYNVDEEKAKNRIQAQRKRYTHIEVGLAVIGTFIWGYGNPLASIFYSFCNGV</sequence>
<evidence type="ECO:0000256" key="1">
    <source>
        <dbReference type="SAM" id="Phobius"/>
    </source>
</evidence>
<evidence type="ECO:0000313" key="2">
    <source>
        <dbReference type="EMBL" id="MBD5772216.1"/>
    </source>
</evidence>
<dbReference type="Proteomes" id="UP000604161">
    <property type="component" value="Unassembled WGS sequence"/>
</dbReference>
<feature type="transmembrane region" description="Helical" evidence="1">
    <location>
        <begin position="142"/>
        <end position="160"/>
    </location>
</feature>
<dbReference type="RefSeq" id="WP_191595607.1">
    <property type="nucleotide sequence ID" value="NZ_JACYFC010000005.1"/>
</dbReference>